<dbReference type="EMBL" id="CACTIH010001943">
    <property type="protein sequence ID" value="CAA2969481.1"/>
    <property type="molecule type" value="Genomic_DNA"/>
</dbReference>
<gene>
    <name evidence="3" type="ORF">OLEA9_A119976</name>
</gene>
<evidence type="ECO:0000313" key="3">
    <source>
        <dbReference type="EMBL" id="CAA2969481.1"/>
    </source>
</evidence>
<evidence type="ECO:0000256" key="1">
    <source>
        <dbReference type="SAM" id="Phobius"/>
    </source>
</evidence>
<dbReference type="Gramene" id="OE9A119976T1">
    <property type="protein sequence ID" value="OE9A119976C1"/>
    <property type="gene ID" value="OE9A119976"/>
</dbReference>
<dbReference type="AlphaFoldDB" id="A0A8S0QJW4"/>
<keyword evidence="1" id="KW-1133">Transmembrane helix</keyword>
<protein>
    <submittedName>
        <fullName evidence="3">Uncharacterized protein LOC105156161</fullName>
    </submittedName>
</protein>
<reference evidence="3 4" key="1">
    <citation type="submission" date="2019-12" db="EMBL/GenBank/DDBJ databases">
        <authorList>
            <person name="Alioto T."/>
            <person name="Alioto T."/>
            <person name="Gomez Garrido J."/>
        </authorList>
    </citation>
    <scope>NUCLEOTIDE SEQUENCE [LARGE SCALE GENOMIC DNA]</scope>
</reference>
<dbReference type="Pfam" id="PF07889">
    <property type="entry name" value="DUF1664"/>
    <property type="match status" value="1"/>
</dbReference>
<sequence>MALQTGVATSKVLILVGAGVTGSVILTSGHLSDLIFQLQELMKNINDAETSPGKYDAAMLAAQVRQLAIEIKELSMSNPITIFNGNSSSNGNYGSYILPAAALGAMGYCYMWWKGWSFSDVMFVTKHNMANAVASVSKQLEHVSEALSSTKRHLTKRLENLDGKVDEQRKTSKLIVNDVSKVRSNLNQIGYDINIIHEMVSGLEGKIELLESKQDKTNSGLYYLCQVAENIKGGSNDKKIKDVDTKLLEQSRVLRIEDRTKGLQFIVGNDESNKMQKTPVKMDDQKLADVPAKNVSNPKMRIHRSYPVGLSFAADVYGLAS</sequence>
<accession>A0A8S0QJW4</accession>
<evidence type="ECO:0000313" key="4">
    <source>
        <dbReference type="Proteomes" id="UP000594638"/>
    </source>
</evidence>
<dbReference type="PANTHER" id="PTHR46667:SF1">
    <property type="entry name" value="OS09G0482740 PROTEIN"/>
    <property type="match status" value="1"/>
</dbReference>
<proteinExistence type="predicted"/>
<evidence type="ECO:0000259" key="2">
    <source>
        <dbReference type="Pfam" id="PF07889"/>
    </source>
</evidence>
<comment type="caution">
    <text evidence="3">The sequence shown here is derived from an EMBL/GenBank/DDBJ whole genome shotgun (WGS) entry which is preliminary data.</text>
</comment>
<dbReference type="OrthoDB" id="544175at2759"/>
<keyword evidence="4" id="KW-1185">Reference proteome</keyword>
<dbReference type="InterPro" id="IPR012458">
    <property type="entry name" value="DUF1664"/>
</dbReference>
<dbReference type="Proteomes" id="UP000594638">
    <property type="component" value="Unassembled WGS sequence"/>
</dbReference>
<dbReference type="PANTHER" id="PTHR46667">
    <property type="entry name" value="OS05G0182700 PROTEIN"/>
    <property type="match status" value="1"/>
</dbReference>
<feature type="domain" description="DUF1664" evidence="2">
    <location>
        <begin position="91"/>
        <end position="214"/>
    </location>
</feature>
<organism evidence="3 4">
    <name type="scientific">Olea europaea subsp. europaea</name>
    <dbReference type="NCBI Taxonomy" id="158383"/>
    <lineage>
        <taxon>Eukaryota</taxon>
        <taxon>Viridiplantae</taxon>
        <taxon>Streptophyta</taxon>
        <taxon>Embryophyta</taxon>
        <taxon>Tracheophyta</taxon>
        <taxon>Spermatophyta</taxon>
        <taxon>Magnoliopsida</taxon>
        <taxon>eudicotyledons</taxon>
        <taxon>Gunneridae</taxon>
        <taxon>Pentapetalae</taxon>
        <taxon>asterids</taxon>
        <taxon>lamiids</taxon>
        <taxon>Lamiales</taxon>
        <taxon>Oleaceae</taxon>
        <taxon>Oleeae</taxon>
        <taxon>Olea</taxon>
    </lineage>
</organism>
<keyword evidence="1" id="KW-0472">Membrane</keyword>
<name>A0A8S0QJW4_OLEEU</name>
<keyword evidence="1" id="KW-0812">Transmembrane</keyword>
<feature type="transmembrane region" description="Helical" evidence="1">
    <location>
        <begin position="12"/>
        <end position="32"/>
    </location>
</feature>